<evidence type="ECO:0000256" key="3">
    <source>
        <dbReference type="ARBA" id="ARBA00022475"/>
    </source>
</evidence>
<keyword evidence="5 9" id="KW-0067">ATP-binding</keyword>
<protein>
    <submittedName>
        <fullName evidence="9">Amino acid ABC transporter ATP-binding protein</fullName>
    </submittedName>
</protein>
<keyword evidence="4" id="KW-0547">Nucleotide-binding</keyword>
<dbReference type="InterPro" id="IPR050086">
    <property type="entry name" value="MetN_ABC_transporter-like"/>
</dbReference>
<dbReference type="Pfam" id="PF00005">
    <property type="entry name" value="ABC_tran"/>
    <property type="match status" value="1"/>
</dbReference>
<evidence type="ECO:0000256" key="2">
    <source>
        <dbReference type="ARBA" id="ARBA00022448"/>
    </source>
</evidence>
<dbReference type="InterPro" id="IPR030679">
    <property type="entry name" value="ABC_ATPase_HisP-typ"/>
</dbReference>
<dbReference type="InterPro" id="IPR027417">
    <property type="entry name" value="P-loop_NTPase"/>
</dbReference>
<dbReference type="Proteomes" id="UP001501455">
    <property type="component" value="Unassembled WGS sequence"/>
</dbReference>
<reference evidence="10" key="1">
    <citation type="journal article" date="2019" name="Int. J. Syst. Evol. Microbiol.">
        <title>The Global Catalogue of Microorganisms (GCM) 10K type strain sequencing project: providing services to taxonomists for standard genome sequencing and annotation.</title>
        <authorList>
            <consortium name="The Broad Institute Genomics Platform"/>
            <consortium name="The Broad Institute Genome Sequencing Center for Infectious Disease"/>
            <person name="Wu L."/>
            <person name="Ma J."/>
        </authorList>
    </citation>
    <scope>NUCLEOTIDE SEQUENCE [LARGE SCALE GENOMIC DNA]</scope>
    <source>
        <strain evidence="10">JCM 4816</strain>
    </source>
</reference>
<evidence type="ECO:0000313" key="9">
    <source>
        <dbReference type="EMBL" id="GAA3500937.1"/>
    </source>
</evidence>
<feature type="region of interest" description="Disordered" evidence="7">
    <location>
        <begin position="264"/>
        <end position="286"/>
    </location>
</feature>
<dbReference type="Gene3D" id="3.40.50.300">
    <property type="entry name" value="P-loop containing nucleotide triphosphate hydrolases"/>
    <property type="match status" value="1"/>
</dbReference>
<dbReference type="PROSITE" id="PS50893">
    <property type="entry name" value="ABC_TRANSPORTER_2"/>
    <property type="match status" value="1"/>
</dbReference>
<evidence type="ECO:0000256" key="5">
    <source>
        <dbReference type="ARBA" id="ARBA00022840"/>
    </source>
</evidence>
<evidence type="ECO:0000256" key="7">
    <source>
        <dbReference type="SAM" id="MobiDB-lite"/>
    </source>
</evidence>
<dbReference type="PIRSF" id="PIRSF039085">
    <property type="entry name" value="ABC_ATPase_HisP"/>
    <property type="match status" value="1"/>
</dbReference>
<keyword evidence="10" id="KW-1185">Reference proteome</keyword>
<sequence length="286" mass="31465">MNTTDQPGTPGRTDSPIHIRGLQKRFGALEVLKGVDLTVARGEVVVVMGPSGSGKTTLIRCMNLLEEPDAGTVAVCGCSVECGDRARRRERARQVREIRHRTAMVFQQFNLFPHLTALGNVAEGPLSVRRMPRADAEALARRLLDRVGLADKAAEYPARLSGGQKQRVAIARALAMEPEVVLFDEPTSALDPELHAEVLQVMRELARDGMTMVVVTHEVEFAREVSDRVVFMDGGVVLEEGPPREFLSRPAHPRAQAFLRLVAHDLPEEGADDEGPDKPTRWERAS</sequence>
<evidence type="ECO:0000259" key="8">
    <source>
        <dbReference type="PROSITE" id="PS50893"/>
    </source>
</evidence>
<dbReference type="PANTHER" id="PTHR43166">
    <property type="entry name" value="AMINO ACID IMPORT ATP-BINDING PROTEIN"/>
    <property type="match status" value="1"/>
</dbReference>
<keyword evidence="3" id="KW-1003">Cell membrane</keyword>
<dbReference type="PANTHER" id="PTHR43166:SF35">
    <property type="entry name" value="L-CYSTINE IMPORT ATP-BINDING PROTEIN TCYN"/>
    <property type="match status" value="1"/>
</dbReference>
<evidence type="ECO:0000256" key="6">
    <source>
        <dbReference type="ARBA" id="ARBA00023136"/>
    </source>
</evidence>
<name>A0ABP6U2J6_9ACTN</name>
<dbReference type="InterPro" id="IPR003439">
    <property type="entry name" value="ABC_transporter-like_ATP-bd"/>
</dbReference>
<gene>
    <name evidence="9" type="ORF">GCM10019016_080440</name>
</gene>
<comment type="subcellular location">
    <subcellularLocation>
        <location evidence="1">Cell membrane</location>
        <topology evidence="1">Peripheral membrane protein</topology>
    </subcellularLocation>
</comment>
<feature type="domain" description="ABC transporter" evidence="8">
    <location>
        <begin position="17"/>
        <end position="259"/>
    </location>
</feature>
<keyword evidence="6" id="KW-0472">Membrane</keyword>
<evidence type="ECO:0000256" key="4">
    <source>
        <dbReference type="ARBA" id="ARBA00022741"/>
    </source>
</evidence>
<dbReference type="PROSITE" id="PS00211">
    <property type="entry name" value="ABC_TRANSPORTER_1"/>
    <property type="match status" value="1"/>
</dbReference>
<comment type="caution">
    <text evidence="9">The sequence shown here is derived from an EMBL/GenBank/DDBJ whole genome shotgun (WGS) entry which is preliminary data.</text>
</comment>
<keyword evidence="2" id="KW-0813">Transport</keyword>
<accession>A0ABP6U2J6</accession>
<evidence type="ECO:0000256" key="1">
    <source>
        <dbReference type="ARBA" id="ARBA00004202"/>
    </source>
</evidence>
<dbReference type="InterPro" id="IPR003593">
    <property type="entry name" value="AAA+_ATPase"/>
</dbReference>
<dbReference type="CDD" id="cd03262">
    <property type="entry name" value="ABC_HisP_GlnQ"/>
    <property type="match status" value="1"/>
</dbReference>
<feature type="compositionally biased region" description="Basic and acidic residues" evidence="7">
    <location>
        <begin position="276"/>
        <end position="286"/>
    </location>
</feature>
<organism evidence="9 10">
    <name type="scientific">Streptomyces prasinosporus</name>
    <dbReference type="NCBI Taxonomy" id="68256"/>
    <lineage>
        <taxon>Bacteria</taxon>
        <taxon>Bacillati</taxon>
        <taxon>Actinomycetota</taxon>
        <taxon>Actinomycetes</taxon>
        <taxon>Kitasatosporales</taxon>
        <taxon>Streptomycetaceae</taxon>
        <taxon>Streptomyces</taxon>
        <taxon>Streptomyces albogriseolus group</taxon>
    </lineage>
</organism>
<dbReference type="SMART" id="SM00382">
    <property type="entry name" value="AAA"/>
    <property type="match status" value="1"/>
</dbReference>
<dbReference type="SUPFAM" id="SSF52540">
    <property type="entry name" value="P-loop containing nucleoside triphosphate hydrolases"/>
    <property type="match status" value="1"/>
</dbReference>
<dbReference type="RefSeq" id="WP_086698229.1">
    <property type="nucleotide sequence ID" value="NZ_BAAAXF010000057.1"/>
</dbReference>
<evidence type="ECO:0000313" key="10">
    <source>
        <dbReference type="Proteomes" id="UP001501455"/>
    </source>
</evidence>
<dbReference type="InterPro" id="IPR017871">
    <property type="entry name" value="ABC_transporter-like_CS"/>
</dbReference>
<dbReference type="EMBL" id="BAAAXF010000057">
    <property type="protein sequence ID" value="GAA3500937.1"/>
    <property type="molecule type" value="Genomic_DNA"/>
</dbReference>
<dbReference type="GO" id="GO:0005524">
    <property type="term" value="F:ATP binding"/>
    <property type="evidence" value="ECO:0007669"/>
    <property type="project" value="UniProtKB-KW"/>
</dbReference>
<proteinExistence type="predicted"/>